<keyword evidence="1" id="KW-0472">Membrane</keyword>
<dbReference type="RefSeq" id="WP_005010757.1">
    <property type="nucleotide sequence ID" value="NZ_HG422173.1"/>
</dbReference>
<organism evidence="3 4">
    <name type="scientific">Nitrospina gracilis (strain 3/211)</name>
    <dbReference type="NCBI Taxonomy" id="1266370"/>
    <lineage>
        <taxon>Bacteria</taxon>
        <taxon>Pseudomonadati</taxon>
        <taxon>Nitrospinota/Tectimicrobiota group</taxon>
        <taxon>Nitrospinota</taxon>
        <taxon>Nitrospinia</taxon>
        <taxon>Nitrospinales</taxon>
        <taxon>Nitrospinaceae</taxon>
        <taxon>Nitrospina</taxon>
    </lineage>
</organism>
<accession>M1Z2M0</accession>
<feature type="signal peptide" evidence="2">
    <location>
        <begin position="1"/>
        <end position="30"/>
    </location>
</feature>
<proteinExistence type="predicted"/>
<name>M1Z2M0_NITG3</name>
<keyword evidence="2" id="KW-0732">Signal</keyword>
<protein>
    <recommendedName>
        <fullName evidence="5">Protein BatD</fullName>
    </recommendedName>
</protein>
<dbReference type="OrthoDB" id="9807384at2"/>
<keyword evidence="4" id="KW-1185">Reference proteome</keyword>
<gene>
    <name evidence="3" type="ORF">NITGR_780022</name>
</gene>
<dbReference type="HOGENOM" id="CLU_815934_0_0_0"/>
<keyword evidence="1" id="KW-0812">Transmembrane</keyword>
<dbReference type="AlphaFoldDB" id="M1Z2M0"/>
<reference evidence="3 4" key="1">
    <citation type="journal article" date="2013" name="Front. Microbiol.">
        <title>The genome of Nitrospina gracilis illuminates the metabolism and evolution of the major marine nitrite oxidizer.</title>
        <authorList>
            <person name="Luecker S."/>
            <person name="Nowka B."/>
            <person name="Rattei T."/>
            <person name="Spieck E."/>
            <person name="and Daims H."/>
        </authorList>
    </citation>
    <scope>NUCLEOTIDE SEQUENCE [LARGE SCALE GENOMIC DNA]</scope>
    <source>
        <strain evidence="3 4">3/211</strain>
    </source>
</reference>
<evidence type="ECO:0000256" key="2">
    <source>
        <dbReference type="SAM" id="SignalP"/>
    </source>
</evidence>
<evidence type="ECO:0000313" key="3">
    <source>
        <dbReference type="EMBL" id="CCQ91718.1"/>
    </source>
</evidence>
<evidence type="ECO:0008006" key="5">
    <source>
        <dbReference type="Google" id="ProtNLM"/>
    </source>
</evidence>
<feature type="chain" id="PRO_5004019537" description="Protein BatD" evidence="2">
    <location>
        <begin position="31"/>
        <end position="340"/>
    </location>
</feature>
<sequence>MWQHVCNNKFGTKFLWLGIALLFLAGETFAQNTQLPPVTAKLKIEPQNATIGDTVTYTVTVTHPREFQITPPNPFQHFEKFEFLDQDAKTRQRPGGPVTTEFVFKFRAMEVGYYNIPEIPVRFTGPPLADPSQMAPGKIQVPAGVVEVRSVLFKDGDPKDIRDIKPIVGAGPPWRRYALYALAGLVGLMFLYFIGRKLFTKRAPRERKPQPVIREPHEVALDELDTLAGKQWIEQERFREHQFELSEIFRRYLGALYSVPALDWTTEEIVQNLLFRKNFPRELSQRALDILHRTDWVKFANVESDASTCLENIQAVRQFIEDTKPRRDLGSSQKSPAAPI</sequence>
<comment type="caution">
    <text evidence="3">The sequence shown here is derived from an EMBL/GenBank/DDBJ whole genome shotgun (WGS) entry which is preliminary data.</text>
</comment>
<dbReference type="InParanoid" id="M1Z2M0"/>
<dbReference type="Proteomes" id="UP000011704">
    <property type="component" value="Unassembled WGS sequence"/>
</dbReference>
<evidence type="ECO:0000256" key="1">
    <source>
        <dbReference type="SAM" id="Phobius"/>
    </source>
</evidence>
<evidence type="ECO:0000313" key="4">
    <source>
        <dbReference type="Proteomes" id="UP000011704"/>
    </source>
</evidence>
<dbReference type="EMBL" id="CAQJ01000086">
    <property type="protein sequence ID" value="CCQ91718.1"/>
    <property type="molecule type" value="Genomic_DNA"/>
</dbReference>
<keyword evidence="1" id="KW-1133">Transmembrane helix</keyword>
<dbReference type="STRING" id="1266370.NITGR_780022"/>
<feature type="transmembrane region" description="Helical" evidence="1">
    <location>
        <begin position="177"/>
        <end position="195"/>
    </location>
</feature>